<evidence type="ECO:0000256" key="2">
    <source>
        <dbReference type="ARBA" id="ARBA00004572"/>
    </source>
</evidence>
<dbReference type="InterPro" id="IPR010547">
    <property type="entry name" value="TOM20_imprt_rcpt"/>
</dbReference>
<comment type="similarity">
    <text evidence="3">Belongs to the Tom20 family.</text>
</comment>
<protein>
    <submittedName>
        <fullName evidence="11">Uncharacterized protein</fullName>
    </submittedName>
</protein>
<name>A0A4Y7L2X3_PAPSO</name>
<evidence type="ECO:0000256" key="7">
    <source>
        <dbReference type="ARBA" id="ARBA00022927"/>
    </source>
</evidence>
<dbReference type="InterPro" id="IPR011990">
    <property type="entry name" value="TPR-like_helical_dom_sf"/>
</dbReference>
<dbReference type="PANTHER" id="PTHR32409:SF3">
    <property type="entry name" value="MITOCHONDRIAL IMPORT RECEPTOR SUBUNIT TOM20-1-RELATED"/>
    <property type="match status" value="1"/>
</dbReference>
<keyword evidence="8" id="KW-1133">Transmembrane helix</keyword>
<dbReference type="GO" id="GO:0015031">
    <property type="term" value="P:protein transport"/>
    <property type="evidence" value="ECO:0007669"/>
    <property type="project" value="UniProtKB-KW"/>
</dbReference>
<keyword evidence="12" id="KW-1185">Reference proteome</keyword>
<evidence type="ECO:0000256" key="9">
    <source>
        <dbReference type="ARBA" id="ARBA00023128"/>
    </source>
</evidence>
<gene>
    <name evidence="11" type="ORF">C5167_003772</name>
</gene>
<accession>A0A4Y7L2X3</accession>
<keyword evidence="5" id="KW-0812">Transmembrane</keyword>
<organism evidence="11 12">
    <name type="scientific">Papaver somniferum</name>
    <name type="common">Opium poppy</name>
    <dbReference type="NCBI Taxonomy" id="3469"/>
    <lineage>
        <taxon>Eukaryota</taxon>
        <taxon>Viridiplantae</taxon>
        <taxon>Streptophyta</taxon>
        <taxon>Embryophyta</taxon>
        <taxon>Tracheophyta</taxon>
        <taxon>Spermatophyta</taxon>
        <taxon>Magnoliopsida</taxon>
        <taxon>Ranunculales</taxon>
        <taxon>Papaveraceae</taxon>
        <taxon>Papaveroideae</taxon>
        <taxon>Papaver</taxon>
    </lineage>
</organism>
<keyword evidence="10" id="KW-0472">Membrane</keyword>
<evidence type="ECO:0000256" key="10">
    <source>
        <dbReference type="ARBA" id="ARBA00023136"/>
    </source>
</evidence>
<dbReference type="Pfam" id="PF06552">
    <property type="entry name" value="TOM20_plant"/>
    <property type="match status" value="1"/>
</dbReference>
<evidence type="ECO:0000256" key="1">
    <source>
        <dbReference type="ARBA" id="ARBA00003450"/>
    </source>
</evidence>
<evidence type="ECO:0000256" key="4">
    <source>
        <dbReference type="ARBA" id="ARBA00022448"/>
    </source>
</evidence>
<evidence type="ECO:0000256" key="8">
    <source>
        <dbReference type="ARBA" id="ARBA00022989"/>
    </source>
</evidence>
<comment type="subcellular location">
    <subcellularLocation>
        <location evidence="2">Mitochondrion outer membrane</location>
        <topology evidence="2">Single-pass membrane protein</topology>
    </subcellularLocation>
</comment>
<dbReference type="EMBL" id="CM010723">
    <property type="protein sequence ID" value="RZC79536.1"/>
    <property type="molecule type" value="Genomic_DNA"/>
</dbReference>
<evidence type="ECO:0000313" key="11">
    <source>
        <dbReference type="EMBL" id="RZC79536.1"/>
    </source>
</evidence>
<dbReference type="GO" id="GO:0045040">
    <property type="term" value="P:protein insertion into mitochondrial outer membrane"/>
    <property type="evidence" value="ECO:0007669"/>
    <property type="project" value="InterPro"/>
</dbReference>
<evidence type="ECO:0000256" key="6">
    <source>
        <dbReference type="ARBA" id="ARBA00022787"/>
    </source>
</evidence>
<dbReference type="GO" id="GO:0005742">
    <property type="term" value="C:mitochondrial outer membrane translocase complex"/>
    <property type="evidence" value="ECO:0007669"/>
    <property type="project" value="InterPro"/>
</dbReference>
<sequence length="157" mass="18445">MEMKTKDYSEHDLDHAFDPNDSEDITRWEVLLLKLTQFQPDAESKTNAILAAISKLEQSLVKDPFNPNTVWWLGNAYKERGLMTPYYNVAAIYFDRAIEFYELALMEPNRQQEQKTLPLHMKRYHPGQRPGSCAYRLDGVRSRVSRSWIVEHQIQLV</sequence>
<dbReference type="AlphaFoldDB" id="A0A4Y7L2X3"/>
<reference evidence="11 12" key="1">
    <citation type="journal article" date="2018" name="Science">
        <title>The opium poppy genome and morphinan production.</title>
        <authorList>
            <person name="Guo L."/>
            <person name="Winzer T."/>
            <person name="Yang X."/>
            <person name="Li Y."/>
            <person name="Ning Z."/>
            <person name="He Z."/>
            <person name="Teodor R."/>
            <person name="Lu Y."/>
            <person name="Bowser T.A."/>
            <person name="Graham I.A."/>
            <person name="Ye K."/>
        </authorList>
    </citation>
    <scope>NUCLEOTIDE SEQUENCE [LARGE SCALE GENOMIC DNA]</scope>
    <source>
        <strain evidence="12">cv. HN1</strain>
        <tissue evidence="11">Leaves</tissue>
    </source>
</reference>
<dbReference type="Proteomes" id="UP000316621">
    <property type="component" value="Chromosome 9"/>
</dbReference>
<keyword evidence="4" id="KW-0813">Transport</keyword>
<dbReference type="Gramene" id="RZC79536">
    <property type="protein sequence ID" value="RZC79536"/>
    <property type="gene ID" value="C5167_003772"/>
</dbReference>
<dbReference type="PANTHER" id="PTHR32409">
    <property type="entry name" value="MITOCHONDRIAL IMPORT RECEPTOR SUBUNIT TOM20-1-RELATED"/>
    <property type="match status" value="1"/>
</dbReference>
<proteinExistence type="inferred from homology"/>
<evidence type="ECO:0000256" key="3">
    <source>
        <dbReference type="ARBA" id="ARBA00005792"/>
    </source>
</evidence>
<evidence type="ECO:0000313" key="12">
    <source>
        <dbReference type="Proteomes" id="UP000316621"/>
    </source>
</evidence>
<keyword evidence="6" id="KW-1000">Mitochondrion outer membrane</keyword>
<keyword evidence="7" id="KW-0653">Protein transport</keyword>
<evidence type="ECO:0000256" key="5">
    <source>
        <dbReference type="ARBA" id="ARBA00022692"/>
    </source>
</evidence>
<comment type="function">
    <text evidence="1">Central component of the receptor complex responsible for the recognition and translocation of cytosolically synthesized mitochondrial preproteins. Together with TOM22 functions as the transit peptide receptor at the surface of the mitochondrion outer membrane and facilitates the movement of preproteins into the translocation pore.</text>
</comment>
<dbReference type="Gene3D" id="1.25.40.10">
    <property type="entry name" value="Tetratricopeptide repeat domain"/>
    <property type="match status" value="1"/>
</dbReference>
<dbReference type="SUPFAM" id="SSF48452">
    <property type="entry name" value="TPR-like"/>
    <property type="match status" value="1"/>
</dbReference>
<keyword evidence="9" id="KW-0496">Mitochondrion</keyword>